<dbReference type="Gene3D" id="1.10.1040.10">
    <property type="entry name" value="N-(1-d-carboxylethyl)-l-norvaline Dehydrogenase, domain 2"/>
    <property type="match status" value="1"/>
</dbReference>
<dbReference type="InterPro" id="IPR006183">
    <property type="entry name" value="Pgluconate_DH"/>
</dbReference>
<reference evidence="5" key="1">
    <citation type="journal article" date="2014" name="Int. J. Syst. Evol. Microbiol.">
        <title>Complete genome sequence of Corynebacterium casei LMG S-19264T (=DSM 44701T), isolated from a smear-ripened cheese.</title>
        <authorList>
            <consortium name="US DOE Joint Genome Institute (JGI-PGF)"/>
            <person name="Walter F."/>
            <person name="Albersmeier A."/>
            <person name="Kalinowski J."/>
            <person name="Ruckert C."/>
        </authorList>
    </citation>
    <scope>NUCLEOTIDE SEQUENCE</scope>
    <source>
        <strain evidence="5">CGMCC 1.12785</strain>
    </source>
</reference>
<sequence length="293" mass="30937">MKLGLIGLGKMGGGMAWRLTRAGLEVVGTDLNPASRQRAADEGTTVVTGTPELIGRLDTPRVIWVMLPAGSATRTVIGELADLLDPADLVVDGGNSDFRDAVRHAETLNARGIGFADVGVSGGQWGRENGYGLMVGSSPEQYDVLRPVLDALSNGRQHSRVGGTGSGHLVKAVHNGVQYAVMESYAEGYALLSAHPEVDVLAAMQAWQGGSSIRSWLLEQTVAALEENPSLDEVSDRVPDSGMGRWTAEQAIKLGVPTPLLTAALHARFESQSDHRAARLLNATRSRVGGQPS</sequence>
<dbReference type="InterPro" id="IPR013328">
    <property type="entry name" value="6PGD_dom2"/>
</dbReference>
<feature type="domain" description="6-phosphogluconate dehydrogenase C-terminal" evidence="4">
    <location>
        <begin position="167"/>
        <end position="291"/>
    </location>
</feature>
<comment type="similarity">
    <text evidence="1">Belongs to the 6-phosphogluconate dehydrogenase family.</text>
</comment>
<comment type="caution">
    <text evidence="5">The sequence shown here is derived from an EMBL/GenBank/DDBJ whole genome shotgun (WGS) entry which is preliminary data.</text>
</comment>
<dbReference type="GO" id="GO:0050661">
    <property type="term" value="F:NADP binding"/>
    <property type="evidence" value="ECO:0007669"/>
    <property type="project" value="InterPro"/>
</dbReference>
<evidence type="ECO:0000313" key="6">
    <source>
        <dbReference type="Proteomes" id="UP000616114"/>
    </source>
</evidence>
<evidence type="ECO:0000256" key="2">
    <source>
        <dbReference type="ARBA" id="ARBA00023002"/>
    </source>
</evidence>
<dbReference type="InterPro" id="IPR006114">
    <property type="entry name" value="6PGDH_C"/>
</dbReference>
<dbReference type="SMART" id="SM01350">
    <property type="entry name" value="6PGD"/>
    <property type="match status" value="1"/>
</dbReference>
<evidence type="ECO:0000256" key="3">
    <source>
        <dbReference type="ARBA" id="ARBA00023064"/>
    </source>
</evidence>
<gene>
    <name evidence="5" type="primary">gnd</name>
    <name evidence="5" type="ORF">GCM10011333_21990</name>
</gene>
<evidence type="ECO:0000313" key="5">
    <source>
        <dbReference type="EMBL" id="GGA18535.1"/>
    </source>
</evidence>
<dbReference type="Proteomes" id="UP000616114">
    <property type="component" value="Unassembled WGS sequence"/>
</dbReference>
<keyword evidence="3" id="KW-0311">Gluconate utilization</keyword>
<reference evidence="5" key="2">
    <citation type="submission" date="2020-09" db="EMBL/GenBank/DDBJ databases">
        <authorList>
            <person name="Sun Q."/>
            <person name="Zhou Y."/>
        </authorList>
    </citation>
    <scope>NUCLEOTIDE SEQUENCE</scope>
    <source>
        <strain evidence="5">CGMCC 1.12785</strain>
    </source>
</reference>
<accession>A0A8J2TZ69</accession>
<dbReference type="EMBL" id="BMFY01000009">
    <property type="protein sequence ID" value="GGA18535.1"/>
    <property type="molecule type" value="Genomic_DNA"/>
</dbReference>
<dbReference type="GO" id="GO:0019521">
    <property type="term" value="P:D-gluconate metabolic process"/>
    <property type="evidence" value="ECO:0007669"/>
    <property type="project" value="UniProtKB-KW"/>
</dbReference>
<dbReference type="InterPro" id="IPR006115">
    <property type="entry name" value="6PGDH_NADP-bd"/>
</dbReference>
<evidence type="ECO:0000259" key="4">
    <source>
        <dbReference type="SMART" id="SM01350"/>
    </source>
</evidence>
<evidence type="ECO:0000256" key="1">
    <source>
        <dbReference type="ARBA" id="ARBA00008419"/>
    </source>
</evidence>
<dbReference type="AlphaFoldDB" id="A0A8J2TZ69"/>
<keyword evidence="6" id="KW-1185">Reference proteome</keyword>
<dbReference type="GO" id="GO:0006098">
    <property type="term" value="P:pentose-phosphate shunt"/>
    <property type="evidence" value="ECO:0007669"/>
    <property type="project" value="InterPro"/>
</dbReference>
<dbReference type="Pfam" id="PF03446">
    <property type="entry name" value="NAD_binding_2"/>
    <property type="match status" value="1"/>
</dbReference>
<name>A0A8J2TZ69_9MICO</name>
<dbReference type="InterPro" id="IPR008927">
    <property type="entry name" value="6-PGluconate_DH-like_C_sf"/>
</dbReference>
<dbReference type="PROSITE" id="PS00895">
    <property type="entry name" value="3_HYDROXYISOBUT_DH"/>
    <property type="match status" value="1"/>
</dbReference>
<dbReference type="SUPFAM" id="SSF48179">
    <property type="entry name" value="6-phosphogluconate dehydrogenase C-terminal domain-like"/>
    <property type="match status" value="1"/>
</dbReference>
<dbReference type="Gene3D" id="3.40.50.720">
    <property type="entry name" value="NAD(P)-binding Rossmann-like Domain"/>
    <property type="match status" value="1"/>
</dbReference>
<protein>
    <submittedName>
        <fullName evidence="5">6-phosphogluconate dehydrogenase</fullName>
    </submittedName>
</protein>
<organism evidence="5 6">
    <name type="scientific">Sediminivirga luteola</name>
    <dbReference type="NCBI Taxonomy" id="1774748"/>
    <lineage>
        <taxon>Bacteria</taxon>
        <taxon>Bacillati</taxon>
        <taxon>Actinomycetota</taxon>
        <taxon>Actinomycetes</taxon>
        <taxon>Micrococcales</taxon>
        <taxon>Brevibacteriaceae</taxon>
        <taxon>Sediminivirga</taxon>
    </lineage>
</organism>
<dbReference type="GO" id="GO:0016054">
    <property type="term" value="P:organic acid catabolic process"/>
    <property type="evidence" value="ECO:0007669"/>
    <property type="project" value="UniProtKB-ARBA"/>
</dbReference>
<dbReference type="InterPro" id="IPR036291">
    <property type="entry name" value="NAD(P)-bd_dom_sf"/>
</dbReference>
<dbReference type="PANTHER" id="PTHR11811">
    <property type="entry name" value="6-PHOSPHOGLUCONATE DEHYDROGENASE"/>
    <property type="match status" value="1"/>
</dbReference>
<dbReference type="GO" id="GO:0004616">
    <property type="term" value="F:phosphogluconate dehydrogenase (decarboxylating) activity"/>
    <property type="evidence" value="ECO:0007669"/>
    <property type="project" value="InterPro"/>
</dbReference>
<dbReference type="InterPro" id="IPR002204">
    <property type="entry name" value="3-OH-isobutyrate_DH-rel_CS"/>
</dbReference>
<keyword evidence="2" id="KW-0560">Oxidoreductase</keyword>
<proteinExistence type="inferred from homology"/>
<dbReference type="Pfam" id="PF00393">
    <property type="entry name" value="6PGD"/>
    <property type="match status" value="1"/>
</dbReference>
<dbReference type="SUPFAM" id="SSF51735">
    <property type="entry name" value="NAD(P)-binding Rossmann-fold domains"/>
    <property type="match status" value="1"/>
</dbReference>
<dbReference type="NCBIfam" id="NF007161">
    <property type="entry name" value="PRK09599.1"/>
    <property type="match status" value="1"/>
</dbReference>
<dbReference type="PRINTS" id="PR00076">
    <property type="entry name" value="6PGDHDRGNASE"/>
</dbReference>